<keyword evidence="5" id="KW-0249">Electron transport</keyword>
<dbReference type="SUPFAM" id="SSF54862">
    <property type="entry name" value="4Fe-4S ferredoxins"/>
    <property type="match status" value="1"/>
</dbReference>
<organism evidence="9 10">
    <name type="scientific">Thermoproteota archaeon</name>
    <dbReference type="NCBI Taxonomy" id="2056631"/>
    <lineage>
        <taxon>Archaea</taxon>
        <taxon>Thermoproteota</taxon>
    </lineage>
</organism>
<evidence type="ECO:0000256" key="1">
    <source>
        <dbReference type="ARBA" id="ARBA00001966"/>
    </source>
</evidence>
<dbReference type="PANTHER" id="PTHR43724">
    <property type="entry name" value="PYRUVATE SYNTHASE SUBUNIT PORD"/>
    <property type="match status" value="1"/>
</dbReference>
<comment type="caution">
    <text evidence="9">The sequence shown here is derived from an EMBL/GenBank/DDBJ whole genome shotgun (WGS) entry which is preliminary data.</text>
</comment>
<dbReference type="InterPro" id="IPR017900">
    <property type="entry name" value="4Fe4S_Fe_S_CS"/>
</dbReference>
<keyword evidence="4" id="KW-0677">Repeat</keyword>
<proteinExistence type="predicted"/>
<evidence type="ECO:0000313" key="9">
    <source>
        <dbReference type="EMBL" id="RLE48802.1"/>
    </source>
</evidence>
<dbReference type="Proteomes" id="UP000272051">
    <property type="component" value="Unassembled WGS sequence"/>
</dbReference>
<keyword evidence="2" id="KW-0004">4Fe-4S</keyword>
<dbReference type="Pfam" id="PF14697">
    <property type="entry name" value="Fer4_21"/>
    <property type="match status" value="1"/>
</dbReference>
<evidence type="ECO:0000256" key="6">
    <source>
        <dbReference type="ARBA" id="ARBA00023004"/>
    </source>
</evidence>
<dbReference type="AlphaFoldDB" id="A0A497ENZ6"/>
<dbReference type="Gene3D" id="3.30.70.20">
    <property type="match status" value="1"/>
</dbReference>
<dbReference type="PANTHER" id="PTHR43724:SF1">
    <property type="entry name" value="PYRUVATE SYNTHASE SUBUNIT PORD"/>
    <property type="match status" value="1"/>
</dbReference>
<evidence type="ECO:0000256" key="3">
    <source>
        <dbReference type="ARBA" id="ARBA00022723"/>
    </source>
</evidence>
<dbReference type="PROSITE" id="PS00198">
    <property type="entry name" value="4FE4S_FER_1"/>
    <property type="match status" value="1"/>
</dbReference>
<dbReference type="GO" id="GO:0016625">
    <property type="term" value="F:oxidoreductase activity, acting on the aldehyde or oxo group of donors, iron-sulfur protein as acceptor"/>
    <property type="evidence" value="ECO:0007669"/>
    <property type="project" value="InterPro"/>
</dbReference>
<name>A0A497ENZ6_9CREN</name>
<dbReference type="PROSITE" id="PS51379">
    <property type="entry name" value="4FE4S_FER_2"/>
    <property type="match status" value="2"/>
</dbReference>
<evidence type="ECO:0000256" key="5">
    <source>
        <dbReference type="ARBA" id="ARBA00022982"/>
    </source>
</evidence>
<reference evidence="9 10" key="1">
    <citation type="submission" date="2018-06" db="EMBL/GenBank/DDBJ databases">
        <title>Extensive metabolic versatility and redundancy in microbially diverse, dynamic hydrothermal sediments.</title>
        <authorList>
            <person name="Dombrowski N."/>
            <person name="Teske A."/>
            <person name="Baker B.J."/>
        </authorList>
    </citation>
    <scope>NUCLEOTIDE SEQUENCE [LARGE SCALE GENOMIC DNA]</scope>
    <source>
        <strain evidence="9">B34_G17</strain>
    </source>
</reference>
<evidence type="ECO:0000256" key="7">
    <source>
        <dbReference type="ARBA" id="ARBA00023014"/>
    </source>
</evidence>
<keyword evidence="7" id="KW-0411">Iron-sulfur</keyword>
<evidence type="ECO:0000256" key="4">
    <source>
        <dbReference type="ARBA" id="ARBA00022737"/>
    </source>
</evidence>
<dbReference type="NCBIfam" id="TIGR02179">
    <property type="entry name" value="PorD_KorD"/>
    <property type="match status" value="1"/>
</dbReference>
<keyword evidence="3" id="KW-0479">Metal-binding</keyword>
<dbReference type="GO" id="GO:0046872">
    <property type="term" value="F:metal ion binding"/>
    <property type="evidence" value="ECO:0007669"/>
    <property type="project" value="UniProtKB-KW"/>
</dbReference>
<evidence type="ECO:0000256" key="2">
    <source>
        <dbReference type="ARBA" id="ARBA00022485"/>
    </source>
</evidence>
<comment type="cofactor">
    <cofactor evidence="1">
        <name>[4Fe-4S] cluster</name>
        <dbReference type="ChEBI" id="CHEBI:49883"/>
    </cofactor>
</comment>
<feature type="domain" description="4Fe-4S ferredoxin-type" evidence="8">
    <location>
        <begin position="52"/>
        <end position="81"/>
    </location>
</feature>
<dbReference type="EMBL" id="QMQX01000237">
    <property type="protein sequence ID" value="RLE48802.1"/>
    <property type="molecule type" value="Genomic_DNA"/>
</dbReference>
<accession>A0A497ENZ6</accession>
<feature type="domain" description="4Fe-4S ferredoxin-type" evidence="8">
    <location>
        <begin position="19"/>
        <end position="48"/>
    </location>
</feature>
<evidence type="ECO:0000259" key="8">
    <source>
        <dbReference type="PROSITE" id="PS51379"/>
    </source>
</evidence>
<evidence type="ECO:0000313" key="10">
    <source>
        <dbReference type="Proteomes" id="UP000272051"/>
    </source>
</evidence>
<dbReference type="InterPro" id="IPR011898">
    <property type="entry name" value="PorD_KorD"/>
</dbReference>
<sequence>MNTNPGSSVNYDVASWRTFRPVIDQTKCNKCSLCWVYCPDSAIEIRRADGGEVFEVNYKFCKGCGVCEAVCPVKAIKMVEEVV</sequence>
<keyword evidence="9" id="KW-0670">Pyruvate</keyword>
<keyword evidence="6" id="KW-0408">Iron</keyword>
<dbReference type="GO" id="GO:0051539">
    <property type="term" value="F:4 iron, 4 sulfur cluster binding"/>
    <property type="evidence" value="ECO:0007669"/>
    <property type="project" value="UniProtKB-KW"/>
</dbReference>
<protein>
    <submittedName>
        <fullName evidence="9">Pyruvate synthase</fullName>
    </submittedName>
</protein>
<dbReference type="InterPro" id="IPR017896">
    <property type="entry name" value="4Fe4S_Fe-S-bd"/>
</dbReference>
<gene>
    <name evidence="9" type="ORF">DRJ33_08730</name>
</gene>
<keyword evidence="5" id="KW-0813">Transport</keyword>